<evidence type="ECO:0000256" key="1">
    <source>
        <dbReference type="ARBA" id="ARBA00004474"/>
    </source>
</evidence>
<dbReference type="GO" id="GO:0043138">
    <property type="term" value="F:3'-5' DNA helicase activity"/>
    <property type="evidence" value="ECO:0007669"/>
    <property type="project" value="TreeGrafter"/>
</dbReference>
<dbReference type="EMBL" id="CAMAPE010000062">
    <property type="protein sequence ID" value="CAH9114140.1"/>
    <property type="molecule type" value="Genomic_DNA"/>
</dbReference>
<feature type="region of interest" description="Disordered" evidence="6">
    <location>
        <begin position="1"/>
        <end position="33"/>
    </location>
</feature>
<dbReference type="GO" id="GO:0000724">
    <property type="term" value="P:double-strand break repair via homologous recombination"/>
    <property type="evidence" value="ECO:0007669"/>
    <property type="project" value="TreeGrafter"/>
</dbReference>
<evidence type="ECO:0000256" key="2">
    <source>
        <dbReference type="ARBA" id="ARBA00005446"/>
    </source>
</evidence>
<sequence>MKARKNALRLPLRRRTRKAEIGEPEPEPNEDRDLDLDLDKARLISLAIDFGFHEDSANKCLDRIIELYGEDGKDFITVEHFGDDFLAALADSMQDTEDWDDLKAIESEVCCTLADILDKDDLGDTDAENDGNIPRYITGGLPESTGKMNPVVLDSSSDSEHLHYEGKVDKTSTSHPPLHAFGFDMNSECATSSSHRSPQYAKCASKVSRSSVSSLSSNSRSLWTSVNGDVTLTYGELQRLDDIELANVVVFGNHTFRPLQHKACQAILQKRDCFILMPTGGGKSLCYQLPAILQPGVTIVVSPLLSLIQDQIITLNLKFGIPATFLNSQQSYSQAAAILQELRQGSMVIVKRH</sequence>
<evidence type="ECO:0000256" key="6">
    <source>
        <dbReference type="SAM" id="MobiDB-lite"/>
    </source>
</evidence>
<keyword evidence="3" id="KW-0238">DNA-binding</keyword>
<feature type="compositionally biased region" description="Basic residues" evidence="6">
    <location>
        <begin position="1"/>
        <end position="17"/>
    </location>
</feature>
<dbReference type="GO" id="GO:0005634">
    <property type="term" value="C:nucleus"/>
    <property type="evidence" value="ECO:0007669"/>
    <property type="project" value="TreeGrafter"/>
</dbReference>
<dbReference type="PANTHER" id="PTHR13710:SF153">
    <property type="entry name" value="RECQ-LIKE DNA HELICASE BLM"/>
    <property type="match status" value="1"/>
</dbReference>
<dbReference type="InterPro" id="IPR011545">
    <property type="entry name" value="DEAD/DEAH_box_helicase_dom"/>
</dbReference>
<organism evidence="8 9">
    <name type="scientific">Cuscuta europaea</name>
    <name type="common">European dodder</name>
    <dbReference type="NCBI Taxonomy" id="41803"/>
    <lineage>
        <taxon>Eukaryota</taxon>
        <taxon>Viridiplantae</taxon>
        <taxon>Streptophyta</taxon>
        <taxon>Embryophyta</taxon>
        <taxon>Tracheophyta</taxon>
        <taxon>Spermatophyta</taxon>
        <taxon>Magnoliopsida</taxon>
        <taxon>eudicotyledons</taxon>
        <taxon>Gunneridae</taxon>
        <taxon>Pentapetalae</taxon>
        <taxon>asterids</taxon>
        <taxon>lamiids</taxon>
        <taxon>Solanales</taxon>
        <taxon>Convolvulaceae</taxon>
        <taxon>Cuscuteae</taxon>
        <taxon>Cuscuta</taxon>
        <taxon>Cuscuta subgen. Cuscuta</taxon>
    </lineage>
</organism>
<comment type="similarity">
    <text evidence="2">Belongs to the helicase family. RecQ subfamily.</text>
</comment>
<dbReference type="Pfam" id="PF00270">
    <property type="entry name" value="DEAD"/>
    <property type="match status" value="1"/>
</dbReference>
<keyword evidence="9" id="KW-1185">Reference proteome</keyword>
<dbReference type="GO" id="GO:0009378">
    <property type="term" value="F:four-way junction helicase activity"/>
    <property type="evidence" value="ECO:0007669"/>
    <property type="project" value="TreeGrafter"/>
</dbReference>
<feature type="domain" description="DEAD/DEAH-box helicase" evidence="7">
    <location>
        <begin position="257"/>
        <end position="331"/>
    </location>
</feature>
<name>A0A9P0ZT93_CUSEU</name>
<dbReference type="GO" id="GO:0003677">
    <property type="term" value="F:DNA binding"/>
    <property type="evidence" value="ECO:0007669"/>
    <property type="project" value="UniProtKB-KW"/>
</dbReference>
<dbReference type="OrthoDB" id="10261556at2759"/>
<accession>A0A9P0ZT93</accession>
<dbReference type="Proteomes" id="UP001152484">
    <property type="component" value="Unassembled WGS sequence"/>
</dbReference>
<reference evidence="8" key="1">
    <citation type="submission" date="2022-07" db="EMBL/GenBank/DDBJ databases">
        <authorList>
            <person name="Macas J."/>
            <person name="Novak P."/>
            <person name="Neumann P."/>
        </authorList>
    </citation>
    <scope>NUCLEOTIDE SEQUENCE</scope>
</reference>
<comment type="caution">
    <text evidence="8">The sequence shown here is derived from an EMBL/GenBank/DDBJ whole genome shotgun (WGS) entry which is preliminary data.</text>
</comment>
<protein>
    <recommendedName>
        <fullName evidence="7">DEAD/DEAH-box helicase domain-containing protein</fullName>
    </recommendedName>
</protein>
<comment type="subcellular location">
    <subcellularLocation>
        <location evidence="1">Plastid</location>
    </subcellularLocation>
</comment>
<dbReference type="PANTHER" id="PTHR13710">
    <property type="entry name" value="DNA HELICASE RECQ FAMILY MEMBER"/>
    <property type="match status" value="1"/>
</dbReference>
<evidence type="ECO:0000259" key="7">
    <source>
        <dbReference type="Pfam" id="PF00270"/>
    </source>
</evidence>
<evidence type="ECO:0000256" key="5">
    <source>
        <dbReference type="ARBA" id="ARBA00023242"/>
    </source>
</evidence>
<keyword evidence="5" id="KW-0539">Nucleus</keyword>
<evidence type="ECO:0000313" key="8">
    <source>
        <dbReference type="EMBL" id="CAH9114140.1"/>
    </source>
</evidence>
<dbReference type="SUPFAM" id="SSF52540">
    <property type="entry name" value="P-loop containing nucleoside triphosphate hydrolases"/>
    <property type="match status" value="1"/>
</dbReference>
<dbReference type="Gene3D" id="3.40.50.300">
    <property type="entry name" value="P-loop containing nucleotide triphosphate hydrolases"/>
    <property type="match status" value="1"/>
</dbReference>
<dbReference type="GO" id="GO:0005694">
    <property type="term" value="C:chromosome"/>
    <property type="evidence" value="ECO:0007669"/>
    <property type="project" value="TreeGrafter"/>
</dbReference>
<gene>
    <name evidence="8" type="ORF">CEURO_LOCUS20284</name>
</gene>
<dbReference type="AlphaFoldDB" id="A0A9P0ZT93"/>
<keyword evidence="4" id="KW-0413">Isomerase</keyword>
<dbReference type="GO" id="GO:0005524">
    <property type="term" value="F:ATP binding"/>
    <property type="evidence" value="ECO:0007669"/>
    <property type="project" value="InterPro"/>
</dbReference>
<evidence type="ECO:0000256" key="4">
    <source>
        <dbReference type="ARBA" id="ARBA00023235"/>
    </source>
</evidence>
<dbReference type="InterPro" id="IPR027417">
    <property type="entry name" value="P-loop_NTPase"/>
</dbReference>
<evidence type="ECO:0000313" key="9">
    <source>
        <dbReference type="Proteomes" id="UP001152484"/>
    </source>
</evidence>
<evidence type="ECO:0000256" key="3">
    <source>
        <dbReference type="ARBA" id="ARBA00023125"/>
    </source>
</evidence>
<proteinExistence type="inferred from homology"/>
<dbReference type="GO" id="GO:0009536">
    <property type="term" value="C:plastid"/>
    <property type="evidence" value="ECO:0007669"/>
    <property type="project" value="UniProtKB-SubCell"/>
</dbReference>